<dbReference type="SMART" id="SM00710">
    <property type="entry name" value="PbH1"/>
    <property type="match status" value="4"/>
</dbReference>
<evidence type="ECO:0000313" key="4">
    <source>
        <dbReference type="EnsemblProtists" id="EKX43465"/>
    </source>
</evidence>
<dbReference type="InterPro" id="IPR039448">
    <property type="entry name" value="Beta_helix"/>
</dbReference>
<feature type="domain" description="SAM" evidence="2">
    <location>
        <begin position="334"/>
        <end position="394"/>
    </location>
</feature>
<dbReference type="InterPro" id="IPR013761">
    <property type="entry name" value="SAM/pointed_sf"/>
</dbReference>
<gene>
    <name evidence="3" type="ORF">GUITHDRAFT_110589</name>
</gene>
<dbReference type="Pfam" id="PF07647">
    <property type="entry name" value="SAM_2"/>
    <property type="match status" value="1"/>
</dbReference>
<dbReference type="RefSeq" id="XP_005830445.1">
    <property type="nucleotide sequence ID" value="XM_005830388.1"/>
</dbReference>
<dbReference type="PANTHER" id="PTHR22990:SF15">
    <property type="entry name" value="F-BOX ONLY PROTEIN 10"/>
    <property type="match status" value="1"/>
</dbReference>
<reference evidence="4" key="3">
    <citation type="submission" date="2015-06" db="UniProtKB">
        <authorList>
            <consortium name="EnsemblProtists"/>
        </authorList>
    </citation>
    <scope>IDENTIFICATION</scope>
</reference>
<dbReference type="InterPro" id="IPR001660">
    <property type="entry name" value="SAM"/>
</dbReference>
<dbReference type="GeneID" id="17300135"/>
<dbReference type="InterPro" id="IPR006626">
    <property type="entry name" value="PbH1"/>
</dbReference>
<dbReference type="PANTHER" id="PTHR22990">
    <property type="entry name" value="F-BOX ONLY PROTEIN"/>
    <property type="match status" value="1"/>
</dbReference>
<reference evidence="5" key="2">
    <citation type="submission" date="2012-11" db="EMBL/GenBank/DDBJ databases">
        <authorList>
            <person name="Kuo A."/>
            <person name="Curtis B.A."/>
            <person name="Tanifuji G."/>
            <person name="Burki F."/>
            <person name="Gruber A."/>
            <person name="Irimia M."/>
            <person name="Maruyama S."/>
            <person name="Arias M.C."/>
            <person name="Ball S.G."/>
            <person name="Gile G.H."/>
            <person name="Hirakawa Y."/>
            <person name="Hopkins J.F."/>
            <person name="Rensing S.A."/>
            <person name="Schmutz J."/>
            <person name="Symeonidi A."/>
            <person name="Elias M."/>
            <person name="Eveleigh R.J."/>
            <person name="Herman E.K."/>
            <person name="Klute M.J."/>
            <person name="Nakayama T."/>
            <person name="Obornik M."/>
            <person name="Reyes-Prieto A."/>
            <person name="Armbrust E.V."/>
            <person name="Aves S.J."/>
            <person name="Beiko R.G."/>
            <person name="Coutinho P."/>
            <person name="Dacks J.B."/>
            <person name="Durnford D.G."/>
            <person name="Fast N.M."/>
            <person name="Green B.R."/>
            <person name="Grisdale C."/>
            <person name="Hempe F."/>
            <person name="Henrissat B."/>
            <person name="Hoppner M.P."/>
            <person name="Ishida K.-I."/>
            <person name="Kim E."/>
            <person name="Koreny L."/>
            <person name="Kroth P.G."/>
            <person name="Liu Y."/>
            <person name="Malik S.-B."/>
            <person name="Maier U.G."/>
            <person name="McRose D."/>
            <person name="Mock T."/>
            <person name="Neilson J.A."/>
            <person name="Onodera N.T."/>
            <person name="Poole A.M."/>
            <person name="Pritham E.J."/>
            <person name="Richards T.A."/>
            <person name="Rocap G."/>
            <person name="Roy S.W."/>
            <person name="Sarai C."/>
            <person name="Schaack S."/>
            <person name="Shirato S."/>
            <person name="Slamovits C.H."/>
            <person name="Spencer D.F."/>
            <person name="Suzuki S."/>
            <person name="Worden A.Z."/>
            <person name="Zauner S."/>
            <person name="Barry K."/>
            <person name="Bell C."/>
            <person name="Bharti A.K."/>
            <person name="Crow J.A."/>
            <person name="Grimwood J."/>
            <person name="Kramer R."/>
            <person name="Lindquist E."/>
            <person name="Lucas S."/>
            <person name="Salamov A."/>
            <person name="McFadden G.I."/>
            <person name="Lane C.E."/>
            <person name="Keeling P.J."/>
            <person name="Gray M.W."/>
            <person name="Grigoriev I.V."/>
            <person name="Archibald J.M."/>
        </authorList>
    </citation>
    <scope>NUCLEOTIDE SEQUENCE</scope>
    <source>
        <strain evidence="5">CCMP2712</strain>
    </source>
</reference>
<accession>L1J5V6</accession>
<keyword evidence="1" id="KW-0677">Repeat</keyword>
<sequence>MLRTCGSNGNFFEKITRAINQVPFDVKTIQLALDQAKDGDIIAVTPGEYVESVVVRSDVTIRAEIPSFHPPGASREVRIVASGEGSTIRVSASERKEGDRARTRITPRVLIGDITLMCKSDVLSDHVLEVDGAYVHVESCSIVGGTHGIFACNHGEVKMSLSEVSGASRAGISCFSGARVHVQDSRILNNGENGVAVCGWSIDKNHFGSRVVVETSKIYNNKMFGVMAYGGGNVSLRGDDIMNNEKGGLFLMSEETVADVEYCRIKGNGCYGAIMHAEHRSIPKSLRVIKSDVRENEFGAWKIHPSLSKQADIYAASNRTSQDDDMDDEDDDADIKGWLGAMGMQHLQEFFARVRISSLREARALSIDDMKGMGIADEFARRLILNRVTKTVTSRRAKEIA</sequence>
<dbReference type="PROSITE" id="PS50105">
    <property type="entry name" value="SAM_DOMAIN"/>
    <property type="match status" value="1"/>
</dbReference>
<dbReference type="AlphaFoldDB" id="L1J5V6"/>
<reference evidence="3 5" key="1">
    <citation type="journal article" date="2012" name="Nature">
        <title>Algal genomes reveal evolutionary mosaicism and the fate of nucleomorphs.</title>
        <authorList>
            <consortium name="DOE Joint Genome Institute"/>
            <person name="Curtis B.A."/>
            <person name="Tanifuji G."/>
            <person name="Burki F."/>
            <person name="Gruber A."/>
            <person name="Irimia M."/>
            <person name="Maruyama S."/>
            <person name="Arias M.C."/>
            <person name="Ball S.G."/>
            <person name="Gile G.H."/>
            <person name="Hirakawa Y."/>
            <person name="Hopkins J.F."/>
            <person name="Kuo A."/>
            <person name="Rensing S.A."/>
            <person name="Schmutz J."/>
            <person name="Symeonidi A."/>
            <person name="Elias M."/>
            <person name="Eveleigh R.J."/>
            <person name="Herman E.K."/>
            <person name="Klute M.J."/>
            <person name="Nakayama T."/>
            <person name="Obornik M."/>
            <person name="Reyes-Prieto A."/>
            <person name="Armbrust E.V."/>
            <person name="Aves S.J."/>
            <person name="Beiko R.G."/>
            <person name="Coutinho P."/>
            <person name="Dacks J.B."/>
            <person name="Durnford D.G."/>
            <person name="Fast N.M."/>
            <person name="Green B.R."/>
            <person name="Grisdale C.J."/>
            <person name="Hempel F."/>
            <person name="Henrissat B."/>
            <person name="Hoppner M.P."/>
            <person name="Ishida K."/>
            <person name="Kim E."/>
            <person name="Koreny L."/>
            <person name="Kroth P.G."/>
            <person name="Liu Y."/>
            <person name="Malik S.B."/>
            <person name="Maier U.G."/>
            <person name="McRose D."/>
            <person name="Mock T."/>
            <person name="Neilson J.A."/>
            <person name="Onodera N.T."/>
            <person name="Poole A.M."/>
            <person name="Pritham E.J."/>
            <person name="Richards T.A."/>
            <person name="Rocap G."/>
            <person name="Roy S.W."/>
            <person name="Sarai C."/>
            <person name="Schaack S."/>
            <person name="Shirato S."/>
            <person name="Slamovits C.H."/>
            <person name="Spencer D.F."/>
            <person name="Suzuki S."/>
            <person name="Worden A.Z."/>
            <person name="Zauner S."/>
            <person name="Barry K."/>
            <person name="Bell C."/>
            <person name="Bharti A.K."/>
            <person name="Crow J.A."/>
            <person name="Grimwood J."/>
            <person name="Kramer R."/>
            <person name="Lindquist E."/>
            <person name="Lucas S."/>
            <person name="Salamov A."/>
            <person name="McFadden G.I."/>
            <person name="Lane C.E."/>
            <person name="Keeling P.J."/>
            <person name="Gray M.W."/>
            <person name="Grigoriev I.V."/>
            <person name="Archibald J.M."/>
        </authorList>
    </citation>
    <scope>NUCLEOTIDE SEQUENCE</scope>
    <source>
        <strain evidence="3 5">CCMP2712</strain>
    </source>
</reference>
<dbReference type="Proteomes" id="UP000011087">
    <property type="component" value="Unassembled WGS sequence"/>
</dbReference>
<dbReference type="InterPro" id="IPR051550">
    <property type="entry name" value="SCF-Subunits/Alg-Epimerases"/>
</dbReference>
<dbReference type="InterPro" id="IPR011050">
    <property type="entry name" value="Pectin_lyase_fold/virulence"/>
</dbReference>
<evidence type="ECO:0000313" key="3">
    <source>
        <dbReference type="EMBL" id="EKX43465.1"/>
    </source>
</evidence>
<dbReference type="EMBL" id="JH993010">
    <property type="protein sequence ID" value="EKX43465.1"/>
    <property type="molecule type" value="Genomic_DNA"/>
</dbReference>
<dbReference type="PaxDb" id="55529-EKX43465"/>
<name>L1J5V6_GUITC</name>
<evidence type="ECO:0000256" key="1">
    <source>
        <dbReference type="ARBA" id="ARBA00022737"/>
    </source>
</evidence>
<keyword evidence="5" id="KW-1185">Reference proteome</keyword>
<protein>
    <recommendedName>
        <fullName evidence="2">SAM domain-containing protein</fullName>
    </recommendedName>
</protein>
<dbReference type="SUPFAM" id="SSF51126">
    <property type="entry name" value="Pectin lyase-like"/>
    <property type="match status" value="1"/>
</dbReference>
<dbReference type="HOGENOM" id="CLU_687843_0_0_1"/>
<dbReference type="Pfam" id="PF13229">
    <property type="entry name" value="Beta_helix"/>
    <property type="match status" value="1"/>
</dbReference>
<dbReference type="CDD" id="cd09487">
    <property type="entry name" value="SAM_superfamily"/>
    <property type="match status" value="1"/>
</dbReference>
<dbReference type="KEGG" id="gtt:GUITHDRAFT_110589"/>
<evidence type="ECO:0000259" key="2">
    <source>
        <dbReference type="PROSITE" id="PS50105"/>
    </source>
</evidence>
<evidence type="ECO:0000313" key="5">
    <source>
        <dbReference type="Proteomes" id="UP000011087"/>
    </source>
</evidence>
<organism evidence="3">
    <name type="scientific">Guillardia theta (strain CCMP2712)</name>
    <name type="common">Cryptophyte</name>
    <dbReference type="NCBI Taxonomy" id="905079"/>
    <lineage>
        <taxon>Eukaryota</taxon>
        <taxon>Cryptophyceae</taxon>
        <taxon>Pyrenomonadales</taxon>
        <taxon>Geminigeraceae</taxon>
        <taxon>Guillardia</taxon>
    </lineage>
</organism>
<proteinExistence type="predicted"/>
<dbReference type="EnsemblProtists" id="EKX43465">
    <property type="protein sequence ID" value="EKX43465"/>
    <property type="gene ID" value="GUITHDRAFT_110589"/>
</dbReference>
<dbReference type="InterPro" id="IPR012334">
    <property type="entry name" value="Pectin_lyas_fold"/>
</dbReference>
<dbReference type="SUPFAM" id="SSF47769">
    <property type="entry name" value="SAM/Pointed domain"/>
    <property type="match status" value="1"/>
</dbReference>
<dbReference type="Gene3D" id="2.160.20.10">
    <property type="entry name" value="Single-stranded right-handed beta-helix, Pectin lyase-like"/>
    <property type="match status" value="1"/>
</dbReference>